<keyword evidence="3 7" id="KW-0812">Transmembrane</keyword>
<feature type="domain" description="Major facilitator superfamily (MFS) profile" evidence="9">
    <location>
        <begin position="39"/>
        <end position="482"/>
    </location>
</feature>
<keyword evidence="6 7" id="KW-0472">Membrane</keyword>
<evidence type="ECO:0000256" key="8">
    <source>
        <dbReference type="SAM" id="SignalP"/>
    </source>
</evidence>
<feature type="transmembrane region" description="Helical" evidence="7">
    <location>
        <begin position="335"/>
        <end position="353"/>
    </location>
</feature>
<sequence>TSVVAASCSLLLLLLLLSQSVSADAITYQLVMAFLARTVLWYIVFAGFAVNYMLRINMNIAMVSMVSWAYLKNQTKTSQCEQTVAVNSTSVWRETDDSGFPWDETVQNRILGSFFWFHWVTQIPGGLLARKYGTKAVFGLSNFSCCLLNLLIPMCAYAGSNVLVANRVLQGLIVGMAWPSMHHLTAQWIPPNERSKFVSAYLGSSVGVAITYPLCGFILNHLPWEAVFYVTGALGTLWFIIWWLLVYDSPSQHPRISEKELKYIQDSLGPALAKTKMAIPWKPIALSVPVYMVIIAQWGGGWGLFTLMTQAPTYFSVILGWNIKMAGIWSGIPHLGRWLFALGFGIFADYLLRNKKLSRTNVRKLAVLFSNVLQGLLVIGLAYSDCNSTAAILFLVVATGVHGAVTSGPLSNVVDISPNFASVLQGFVGLFTNTPGFVSAYLVGELTFENQTLERWKLVFLITSGMLISSGVVYLLFADSELQPWNNGVVEGSREEQEVLSTKREMITVVQNPSRMFNENTERNGTKR</sequence>
<feature type="chain" id="PRO_5008586329" description="Major facilitator superfamily (MFS) profile domain-containing protein" evidence="8">
    <location>
        <begin position="24"/>
        <end position="528"/>
    </location>
</feature>
<dbReference type="GO" id="GO:0015293">
    <property type="term" value="F:symporter activity"/>
    <property type="evidence" value="ECO:0007669"/>
    <property type="project" value="UniProtKB-KW"/>
</dbReference>
<evidence type="ECO:0000256" key="6">
    <source>
        <dbReference type="ARBA" id="ARBA00023136"/>
    </source>
</evidence>
<dbReference type="Pfam" id="PF07690">
    <property type="entry name" value="MFS_1"/>
    <property type="match status" value="1"/>
</dbReference>
<dbReference type="PANTHER" id="PTHR11662">
    <property type="entry name" value="SOLUTE CARRIER FAMILY 17"/>
    <property type="match status" value="1"/>
</dbReference>
<keyword evidence="5 7" id="KW-1133">Transmembrane helix</keyword>
<dbReference type="InterPro" id="IPR020846">
    <property type="entry name" value="MFS_dom"/>
</dbReference>
<dbReference type="InterPro" id="IPR011701">
    <property type="entry name" value="MFS"/>
</dbReference>
<dbReference type="InterPro" id="IPR050382">
    <property type="entry name" value="MFS_Na/Anion_cotransporter"/>
</dbReference>
<keyword evidence="2" id="KW-0813">Transport</keyword>
<evidence type="ECO:0000256" key="5">
    <source>
        <dbReference type="ARBA" id="ARBA00022989"/>
    </source>
</evidence>
<keyword evidence="8" id="KW-0732">Signal</keyword>
<gene>
    <name evidence="10" type="ORF">g.10272</name>
</gene>
<feature type="transmembrane region" description="Helical" evidence="7">
    <location>
        <begin position="33"/>
        <end position="54"/>
    </location>
</feature>
<feature type="transmembrane region" description="Helical" evidence="7">
    <location>
        <begin position="284"/>
        <end position="305"/>
    </location>
</feature>
<comment type="subcellular location">
    <subcellularLocation>
        <location evidence="1">Membrane</location>
        <topology evidence="1">Multi-pass membrane protein</topology>
    </subcellularLocation>
</comment>
<dbReference type="Gene3D" id="1.20.1250.20">
    <property type="entry name" value="MFS general substrate transporter like domains"/>
    <property type="match status" value="2"/>
</dbReference>
<feature type="transmembrane region" description="Helical" evidence="7">
    <location>
        <begin position="365"/>
        <end position="384"/>
    </location>
</feature>
<reference evidence="10" key="1">
    <citation type="submission" date="2015-11" db="EMBL/GenBank/DDBJ databases">
        <title>De novo transcriptome assembly of four potential Pierce s Disease insect vectors from Arizona vineyards.</title>
        <authorList>
            <person name="Tassone E.E."/>
        </authorList>
    </citation>
    <scope>NUCLEOTIDE SEQUENCE</scope>
</reference>
<proteinExistence type="predicted"/>
<evidence type="ECO:0000256" key="3">
    <source>
        <dbReference type="ARBA" id="ARBA00022692"/>
    </source>
</evidence>
<evidence type="ECO:0000259" key="9">
    <source>
        <dbReference type="PROSITE" id="PS50850"/>
    </source>
</evidence>
<feature type="transmembrane region" description="Helical" evidence="7">
    <location>
        <begin position="423"/>
        <end position="444"/>
    </location>
</feature>
<dbReference type="InterPro" id="IPR005829">
    <property type="entry name" value="Sugar_transporter_CS"/>
</dbReference>
<dbReference type="GO" id="GO:0016020">
    <property type="term" value="C:membrane"/>
    <property type="evidence" value="ECO:0007669"/>
    <property type="project" value="UniProtKB-SubCell"/>
</dbReference>
<evidence type="ECO:0000256" key="1">
    <source>
        <dbReference type="ARBA" id="ARBA00004141"/>
    </source>
</evidence>
<name>A0A1B6K6U6_9HEMI</name>
<evidence type="ECO:0000256" key="4">
    <source>
        <dbReference type="ARBA" id="ARBA00022847"/>
    </source>
</evidence>
<feature type="transmembrane region" description="Helical" evidence="7">
    <location>
        <begin position="456"/>
        <end position="477"/>
    </location>
</feature>
<feature type="signal peptide" evidence="8">
    <location>
        <begin position="1"/>
        <end position="23"/>
    </location>
</feature>
<dbReference type="FunFam" id="1.20.1250.20:FF:000157">
    <property type="entry name" value="Inorganic phosphate cotransporter"/>
    <property type="match status" value="1"/>
</dbReference>
<dbReference type="PROSITE" id="PS00217">
    <property type="entry name" value="SUGAR_TRANSPORT_2"/>
    <property type="match status" value="1"/>
</dbReference>
<dbReference type="InterPro" id="IPR036259">
    <property type="entry name" value="MFS_trans_sf"/>
</dbReference>
<feature type="transmembrane region" description="Helical" evidence="7">
    <location>
        <begin position="137"/>
        <end position="159"/>
    </location>
</feature>
<feature type="transmembrane region" description="Helical" evidence="7">
    <location>
        <begin position="390"/>
        <end position="411"/>
    </location>
</feature>
<feature type="transmembrane region" description="Helical" evidence="7">
    <location>
        <begin position="226"/>
        <end position="247"/>
    </location>
</feature>
<dbReference type="AlphaFoldDB" id="A0A1B6K6U6"/>
<evidence type="ECO:0000256" key="2">
    <source>
        <dbReference type="ARBA" id="ARBA00022448"/>
    </source>
</evidence>
<evidence type="ECO:0000256" key="7">
    <source>
        <dbReference type="SAM" id="Phobius"/>
    </source>
</evidence>
<dbReference type="CDD" id="cd17318">
    <property type="entry name" value="MFS_SLC17"/>
    <property type="match status" value="1"/>
</dbReference>
<feature type="non-terminal residue" evidence="10">
    <location>
        <position position="1"/>
    </location>
</feature>
<feature type="transmembrane region" description="Helical" evidence="7">
    <location>
        <begin position="201"/>
        <end position="220"/>
    </location>
</feature>
<protein>
    <recommendedName>
        <fullName evidence="9">Major facilitator superfamily (MFS) profile domain-containing protein</fullName>
    </recommendedName>
</protein>
<dbReference type="GO" id="GO:0006820">
    <property type="term" value="P:monoatomic anion transport"/>
    <property type="evidence" value="ECO:0007669"/>
    <property type="project" value="TreeGrafter"/>
</dbReference>
<dbReference type="PANTHER" id="PTHR11662:SF79">
    <property type="entry name" value="NA[+]-DEPENDENT INORGANIC PHOSPHATE COTRANSPORTER, ISOFORM A"/>
    <property type="match status" value="1"/>
</dbReference>
<keyword evidence="4" id="KW-0769">Symport</keyword>
<organism evidence="10">
    <name type="scientific">Homalodisca liturata</name>
    <dbReference type="NCBI Taxonomy" id="320908"/>
    <lineage>
        <taxon>Eukaryota</taxon>
        <taxon>Metazoa</taxon>
        <taxon>Ecdysozoa</taxon>
        <taxon>Arthropoda</taxon>
        <taxon>Hexapoda</taxon>
        <taxon>Insecta</taxon>
        <taxon>Pterygota</taxon>
        <taxon>Neoptera</taxon>
        <taxon>Paraneoptera</taxon>
        <taxon>Hemiptera</taxon>
        <taxon>Auchenorrhyncha</taxon>
        <taxon>Membracoidea</taxon>
        <taxon>Cicadellidae</taxon>
        <taxon>Cicadellinae</taxon>
        <taxon>Proconiini</taxon>
        <taxon>Homalodisca</taxon>
    </lineage>
</organism>
<dbReference type="PROSITE" id="PS50850">
    <property type="entry name" value="MFS"/>
    <property type="match status" value="1"/>
</dbReference>
<dbReference type="SUPFAM" id="SSF103473">
    <property type="entry name" value="MFS general substrate transporter"/>
    <property type="match status" value="1"/>
</dbReference>
<evidence type="ECO:0000313" key="10">
    <source>
        <dbReference type="EMBL" id="JAT07179.1"/>
    </source>
</evidence>
<dbReference type="FunFam" id="1.20.1250.20:FF:000003">
    <property type="entry name" value="Solute carrier family 17 member 3"/>
    <property type="match status" value="1"/>
</dbReference>
<dbReference type="EMBL" id="GECU01000528">
    <property type="protein sequence ID" value="JAT07179.1"/>
    <property type="molecule type" value="Transcribed_RNA"/>
</dbReference>
<feature type="transmembrane region" description="Helical" evidence="7">
    <location>
        <begin position="171"/>
        <end position="189"/>
    </location>
</feature>
<accession>A0A1B6K6U6</accession>